<dbReference type="AlphaFoldDB" id="A0A066U2G4"/>
<name>A0A066U2G4_9PSEU</name>
<dbReference type="STRING" id="287986.DV20_31155"/>
<gene>
    <name evidence="2" type="ORF">DV20_31155</name>
</gene>
<sequence>MAPASSRPVNAETFAIGASRTESSLSAIDVAAGAWAAWVRVSDIRTTRPSAWLIQATEDTTCSQTTACRQRGEVFAVTGSRLAERRRGHIGRDPGFAPDPPTPGLRPPEYAAEAAIRPGEYGTGVISGASRVISGASRGSSPPRRAGGLLRRRR</sequence>
<proteinExistence type="predicted"/>
<accession>A0A066U2G4</accession>
<evidence type="ECO:0000256" key="1">
    <source>
        <dbReference type="SAM" id="MobiDB-lite"/>
    </source>
</evidence>
<dbReference type="EMBL" id="JMQI01000064">
    <property type="protein sequence ID" value="KDN18299.1"/>
    <property type="molecule type" value="Genomic_DNA"/>
</dbReference>
<feature type="compositionally biased region" description="Pro residues" evidence="1">
    <location>
        <begin position="97"/>
        <end position="106"/>
    </location>
</feature>
<dbReference type="Proteomes" id="UP000027345">
    <property type="component" value="Unassembled WGS sequence"/>
</dbReference>
<protein>
    <submittedName>
        <fullName evidence="2">Uncharacterized protein</fullName>
    </submittedName>
</protein>
<comment type="caution">
    <text evidence="2">The sequence shown here is derived from an EMBL/GenBank/DDBJ whole genome shotgun (WGS) entry which is preliminary data.</text>
</comment>
<keyword evidence="3" id="KW-1185">Reference proteome</keyword>
<organism evidence="2 3">
    <name type="scientific">Amycolatopsis rifamycinica</name>
    <dbReference type="NCBI Taxonomy" id="287986"/>
    <lineage>
        <taxon>Bacteria</taxon>
        <taxon>Bacillati</taxon>
        <taxon>Actinomycetota</taxon>
        <taxon>Actinomycetes</taxon>
        <taxon>Pseudonocardiales</taxon>
        <taxon>Pseudonocardiaceae</taxon>
        <taxon>Amycolatopsis</taxon>
    </lineage>
</organism>
<evidence type="ECO:0000313" key="3">
    <source>
        <dbReference type="Proteomes" id="UP000027345"/>
    </source>
</evidence>
<reference evidence="2 3" key="1">
    <citation type="submission" date="2014-05" db="EMBL/GenBank/DDBJ databases">
        <title>Draft genome sequence of Amycolatopsis rifamycinica DSM 46095.</title>
        <authorList>
            <person name="Lal R."/>
            <person name="Saxena A."/>
            <person name="Kumari R."/>
            <person name="Mukherjee U."/>
            <person name="Singh P."/>
            <person name="Sangwan N."/>
            <person name="Mahato N.K."/>
        </authorList>
    </citation>
    <scope>NUCLEOTIDE SEQUENCE [LARGE SCALE GENOMIC DNA]</scope>
    <source>
        <strain evidence="2 3">DSM 46095</strain>
    </source>
</reference>
<feature type="region of interest" description="Disordered" evidence="1">
    <location>
        <begin position="131"/>
        <end position="154"/>
    </location>
</feature>
<feature type="compositionally biased region" description="Low complexity" evidence="1">
    <location>
        <begin position="134"/>
        <end position="154"/>
    </location>
</feature>
<evidence type="ECO:0000313" key="2">
    <source>
        <dbReference type="EMBL" id="KDN18299.1"/>
    </source>
</evidence>
<feature type="region of interest" description="Disordered" evidence="1">
    <location>
        <begin position="85"/>
        <end position="109"/>
    </location>
</feature>